<keyword evidence="2" id="KW-0808">Transferase</keyword>
<dbReference type="Proteomes" id="UP000198847">
    <property type="component" value="Unassembled WGS sequence"/>
</dbReference>
<dbReference type="RefSeq" id="WP_091743818.1">
    <property type="nucleotide sequence ID" value="NZ_FODY01000002.1"/>
</dbReference>
<accession>A0A1H8PVU9</accession>
<evidence type="ECO:0000313" key="3">
    <source>
        <dbReference type="Proteomes" id="UP000198847"/>
    </source>
</evidence>
<reference evidence="2 3" key="1">
    <citation type="submission" date="2016-10" db="EMBL/GenBank/DDBJ databases">
        <authorList>
            <person name="de Groot N.N."/>
        </authorList>
    </citation>
    <scope>NUCLEOTIDE SEQUENCE [LARGE SCALE GENOMIC DNA]</scope>
    <source>
        <strain evidence="2 3">DSM 13305</strain>
    </source>
</reference>
<feature type="domain" description="MobA-like NTP transferase" evidence="1">
    <location>
        <begin position="4"/>
        <end position="132"/>
    </location>
</feature>
<name>A0A1H8PVU9_9FIRM</name>
<proteinExistence type="predicted"/>
<dbReference type="EMBL" id="FODY01000002">
    <property type="protein sequence ID" value="SEO46119.1"/>
    <property type="molecule type" value="Genomic_DNA"/>
</dbReference>
<dbReference type="Gene3D" id="3.90.550.10">
    <property type="entry name" value="Spore Coat Polysaccharide Biosynthesis Protein SpsA, Chain A"/>
    <property type="match status" value="1"/>
</dbReference>
<keyword evidence="3" id="KW-1185">Reference proteome</keyword>
<dbReference type="AlphaFoldDB" id="A0A1H8PVU9"/>
<dbReference type="InterPro" id="IPR025877">
    <property type="entry name" value="MobA-like_NTP_Trfase"/>
</dbReference>
<dbReference type="GO" id="GO:0016779">
    <property type="term" value="F:nucleotidyltransferase activity"/>
    <property type="evidence" value="ECO:0007669"/>
    <property type="project" value="UniProtKB-ARBA"/>
</dbReference>
<evidence type="ECO:0000313" key="2">
    <source>
        <dbReference type="EMBL" id="SEO46119.1"/>
    </source>
</evidence>
<dbReference type="InterPro" id="IPR029044">
    <property type="entry name" value="Nucleotide-diphossugar_trans"/>
</dbReference>
<evidence type="ECO:0000259" key="1">
    <source>
        <dbReference type="Pfam" id="PF12804"/>
    </source>
</evidence>
<organism evidence="2 3">
    <name type="scientific">Propionispora vibrioides</name>
    <dbReference type="NCBI Taxonomy" id="112903"/>
    <lineage>
        <taxon>Bacteria</taxon>
        <taxon>Bacillati</taxon>
        <taxon>Bacillota</taxon>
        <taxon>Negativicutes</taxon>
        <taxon>Selenomonadales</taxon>
        <taxon>Sporomusaceae</taxon>
        <taxon>Propionispora</taxon>
    </lineage>
</organism>
<dbReference type="OrthoDB" id="159246at2"/>
<gene>
    <name evidence="2" type="ORF">SAMN04490178_102102</name>
</gene>
<dbReference type="Pfam" id="PF12804">
    <property type="entry name" value="NTP_transf_3"/>
    <property type="match status" value="1"/>
</dbReference>
<protein>
    <submittedName>
        <fullName evidence="2">MobA-like NTP transferase domain-containing protein</fullName>
    </submittedName>
</protein>
<dbReference type="STRING" id="112903.SAMN04490178_102102"/>
<dbReference type="SUPFAM" id="SSF53448">
    <property type="entry name" value="Nucleotide-diphospho-sugar transferases"/>
    <property type="match status" value="1"/>
</dbReference>
<sequence>MVDAIVLAGGENNKTLRQVSAATYEALIEIEGKPMVWYVVNTLAASPLVNRVFVVGPLAELAGCVLPGEPVLLPSGKTMMDTVVAGMRALGHQNKVLVVTADIPLISGEALTDFLRQCAGSEADVYYPIVSQDTVRRRFTTVKRTYVRLKEGIFTGGNVFLVKPAIVESCLDFAAQVVAQRKKPLNLCRLLGWSFIVKFLLGRLSLADITGRLSELLGITGQVISSPYAEIGMDVDKLSDLEMVRNEIARL</sequence>